<dbReference type="GO" id="GO:0102571">
    <property type="term" value="F:[protein]-3-O-(N-acetyl-D-glucosaminyl)-L-serine/L-threonine O-N-acetyl-alpha-D-glucosaminase activity"/>
    <property type="evidence" value="ECO:0007669"/>
    <property type="project" value="UniProtKB-EC"/>
</dbReference>
<dbReference type="Pfam" id="PF22124">
    <property type="entry name" value="Glyco_hydro_95_cat"/>
    <property type="match status" value="1"/>
</dbReference>
<dbReference type="EC" id="3.2.1.169" evidence="5"/>
<dbReference type="InterPro" id="IPR000421">
    <property type="entry name" value="FA58C"/>
</dbReference>
<dbReference type="InterPro" id="IPR011081">
    <property type="entry name" value="Big_4"/>
</dbReference>
<dbReference type="InterPro" id="IPR032675">
    <property type="entry name" value="LRR_dom_sf"/>
</dbReference>
<keyword evidence="3" id="KW-0732">Signal</keyword>
<dbReference type="InterPro" id="IPR026906">
    <property type="entry name" value="LRR_5"/>
</dbReference>
<feature type="domain" description="F5/8 type C" evidence="4">
    <location>
        <begin position="879"/>
        <end position="1017"/>
    </location>
</feature>
<sequence length="2126" mass="234086" precursor="true">MKKVKRYFAGAMALCMAVSGLSAVPANYARAAETEEVYSAEPQWEEVSALLDSHVGVYTKPSIIEPKTGHTPDGPLMGNGTVLGFLSGTTRDDKKNQTVYLTRLDNFEELTNGNRDSQYVGFGGLDIKRTDDEGIYGTYSMTEDMKLAEVSGSSESGYNTTTWISAKENLMITEITNQTDKIMDLDISAWTATPPSNNGGFSSVESAIDKEKGIITATRHAVSNTYNIKVHATLAAKILGKTPTIEKVSNNTSKLSVSVEPNETIQVVSAVEGGKESTTYYEDAIKKVEQYDSADKIADARERHHQWWKEYWLKSYIKLDDKSNSLEKAYFGQIYQIGCALQAVSEHPAEGVTTGLFPWSGSLAPDWTGDYTLNSDVQRPMGTAITANRLNHIDNYSEVIDAYWKTGVEKASDPRHLNSVINNSSRTKFTEGIRGSLFPTHIGPWGIRTESFNGGVQDYWCSPSNATMALQPMITYYKSTLDEDYLNNVLWPKLSSTADFWVDYAEKEGDQYNIYGATYESTTALKNATLDIAGAAYILKHAIEISESKGINADDRVQWNEVYTHLAPYPTKTIDGKEYYTVDAEGGNHEPTFSSFNVYGFAFYDLIGPSSSQEERDKVLTWLDKKQEFGTSDKQTRAAMTAARVGYDPEKWLNAMKAGYVDVKSNDTGVYDWMGIRPNNTIGDMGGTLFSGAIMECLMQSHEGFINFFPTWYQSQSASFKNLRAYGAFTVSGEQNAFGQTTHASIYSEKGTDCSVLNPWQAEGLELKVFANGKEVETTKEANSLGDVYSFATEAGMRYELTYTGELPSVINIEDTSVDVPLNNSVKINVISNSDKKIIWESDNNEVVPVDAYGTVTGKQEGSATITATLEGTNIKDTCIVNVISERKIPSSQLTAVADSEQNSGADGPAGNAVDGNESTRWHSAYNHDPRPDISNDINNSFTIDLGDIYDVSKFEYVPRQEENAFNGRILGYELWYSTNAEGEDFVKIPGGSGTWENTMYKKEALFESVEARRIRIRAKDTTAGNPNEVNKFICAAEFYVYEKFLPIPEVPAEEVVISAEKLSLYENASNTLTAAVLPQDASFPDVKWKSSDNTVAAVEGGVVTGVKTGTAIITAVSWDKQASAICEITVSADPELVEQLQNLCNEYDQVKKGVYTSESWNVFQTTLEKAKVTLENPSRVQSEIDALKSAFEQLKEIDGIEIDQQEVKIEVGSAEQLSVRQNVDGEIQWRSSNNEIVNVSKEGKVIALGSGTATITAMVKGTEYQDSCIIKAEGGGSGNLAVMANRVAADSQHDNFAPLRVIDGKTNGTKDDGAEFAWVSASKNIAEPRWVQLDFDEAISINKWKVSHVALRGDINSVAKDFKLQVSENGTDNWQDVDSVTGNKEKVTERTLSEPVTSKYFRLYITVADNYNGQWPKNNARIDELELIAADAPEVKLTDVKAAEDLKLYFGTTVEELEEQLPKTAEVTLGEDFVTEYPVTWNTDGYKPEEEGTYTLEGTIAVPAAVKNPENKKAGIKVIVEKHVIRSVEYLPDMEAELNTPIEELNIPQTLVAVMDDDSTQEVSITWNKEIYDAAVAGTYKLVGIIAENDTYKNPYNVKAKFNIFVNEVPNITEIGLQAEKEVSFGTSADDAAAGLPTEVLVRLNHVNVRYLPVTWACESYDGTMAGVYGFTGTIREGTEYQNRNNLQAQVNVVVMEEGVPTSEELAELRQSILDAESIDAGKYSKESYAKVKEALAAAKVVAENPAADAGEIKEAVDAVKESIRNLACGHSETETVILHESTCVQEGVRITRCNICKEIINQDIIPAAGHDFGEWKRVKNPTIYEEGEETRSCKACDKTEERPIAKLPSCKVMFLNHDNRVLGEMQTIEVNGTAKAPQVPERKGYRFTGWDKAFTNVTGDLVISAKYELLTYRINYAGMSGVNNANPDVYTTVQTIILGTPVKAGMNFGGWYLNGTRVTEIPAGRTGEITLTAKWSEVPAKKGDTLSSGRLKYTITGTVSGKRTVKVTAPVKKTYSSITIPNTVRFKGNTYKVTEIGSKAFQKNRRLKSVKVGKYVKTIGSYAFDGAGKLKSIRIYSASLKTAGKNAFKGINSRAEIKVPSKKFTEYKKLLAKKGQKSSVKIKK</sequence>
<dbReference type="Gene3D" id="2.60.40.1180">
    <property type="entry name" value="Golgi alpha-mannosidase II"/>
    <property type="match status" value="1"/>
</dbReference>
<protein>
    <submittedName>
        <fullName evidence="5">O-GlcNAcase NagJ</fullName>
        <ecNumber evidence="5">3.2.1.169</ecNumber>
    </submittedName>
</protein>
<dbReference type="Pfam" id="PF00754">
    <property type="entry name" value="F5_F8_type_C"/>
    <property type="match status" value="2"/>
</dbReference>
<dbReference type="EMBL" id="QGQD01000068">
    <property type="protein sequence ID" value="TLC99621.1"/>
    <property type="molecule type" value="Genomic_DNA"/>
</dbReference>
<evidence type="ECO:0000256" key="2">
    <source>
        <dbReference type="SAM" id="MobiDB-lite"/>
    </source>
</evidence>
<evidence type="ECO:0000313" key="6">
    <source>
        <dbReference type="Proteomes" id="UP000306509"/>
    </source>
</evidence>
<dbReference type="InterPro" id="IPR013378">
    <property type="entry name" value="InlB-like_B-rpt"/>
</dbReference>
<keyword evidence="1 5" id="KW-0326">Glycosidase</keyword>
<dbReference type="STRING" id="180332.GCA_000797495_02366"/>
<proteinExistence type="predicted"/>
<keyword evidence="6" id="KW-1185">Reference proteome</keyword>
<dbReference type="Gene3D" id="3.80.10.10">
    <property type="entry name" value="Ribonuclease Inhibitor"/>
    <property type="match status" value="1"/>
</dbReference>
<dbReference type="Pfam" id="PF02368">
    <property type="entry name" value="Big_2"/>
    <property type="match status" value="3"/>
</dbReference>
<reference evidence="5 6" key="1">
    <citation type="journal article" date="2019" name="Anaerobe">
        <title>Detection of Robinsoniella peoriensis in multiple bone samples of a trauma patient.</title>
        <authorList>
            <person name="Schrottner P."/>
            <person name="Hartwich K."/>
            <person name="Bunk B."/>
            <person name="Schober I."/>
            <person name="Helbig S."/>
            <person name="Rudolph W.W."/>
            <person name="Gunzer F."/>
        </authorList>
    </citation>
    <scope>NUCLEOTIDE SEQUENCE [LARGE SCALE GENOMIC DNA]</scope>
    <source>
        <strain evidence="5 6">DSM 106044</strain>
    </source>
</reference>
<dbReference type="Gene3D" id="2.60.40.1080">
    <property type="match status" value="3"/>
</dbReference>
<feature type="region of interest" description="Disordered" evidence="2">
    <location>
        <begin position="894"/>
        <end position="933"/>
    </location>
</feature>
<feature type="domain" description="F5/8 type C" evidence="4">
    <location>
        <begin position="1269"/>
        <end position="1431"/>
    </location>
</feature>
<dbReference type="InterPro" id="IPR013780">
    <property type="entry name" value="Glyco_hydro_b"/>
</dbReference>
<dbReference type="Proteomes" id="UP000306509">
    <property type="component" value="Unassembled WGS sequence"/>
</dbReference>
<dbReference type="SMART" id="SM00635">
    <property type="entry name" value="BID_2"/>
    <property type="match status" value="3"/>
</dbReference>
<dbReference type="Pfam" id="PF07532">
    <property type="entry name" value="Big_4"/>
    <property type="match status" value="3"/>
</dbReference>
<feature type="compositionally biased region" description="Polar residues" evidence="2">
    <location>
        <begin position="894"/>
        <end position="905"/>
    </location>
</feature>
<gene>
    <name evidence="5" type="primary">nagJ_4</name>
    <name evidence="5" type="ORF">DSM106044_03572</name>
</gene>
<dbReference type="SUPFAM" id="SSF49785">
    <property type="entry name" value="Galactose-binding domain-like"/>
    <property type="match status" value="2"/>
</dbReference>
<dbReference type="SUPFAM" id="SSF49373">
    <property type="entry name" value="Invasin/intimin cell-adhesion fragments"/>
    <property type="match status" value="3"/>
</dbReference>
<keyword evidence="5" id="KW-0378">Hydrolase</keyword>
<dbReference type="PROSITE" id="PS50022">
    <property type="entry name" value="FA58C_3"/>
    <property type="match status" value="2"/>
</dbReference>
<dbReference type="SUPFAM" id="SSF48208">
    <property type="entry name" value="Six-hairpin glycosidases"/>
    <property type="match status" value="1"/>
</dbReference>
<dbReference type="InterPro" id="IPR012341">
    <property type="entry name" value="6hp_glycosidase-like_sf"/>
</dbReference>
<feature type="compositionally biased region" description="Basic and acidic residues" evidence="2">
    <location>
        <begin position="918"/>
        <end position="933"/>
    </location>
</feature>
<dbReference type="InterPro" id="IPR008979">
    <property type="entry name" value="Galactose-bd-like_sf"/>
</dbReference>
<feature type="chain" id="PRO_5020730766" evidence="3">
    <location>
        <begin position="32"/>
        <end position="2126"/>
    </location>
</feature>
<dbReference type="InterPro" id="IPR003343">
    <property type="entry name" value="Big_2"/>
</dbReference>
<dbReference type="RefSeq" id="WP_138003201.1">
    <property type="nucleotide sequence ID" value="NZ_QGQD01000068.1"/>
</dbReference>
<dbReference type="InterPro" id="IPR008964">
    <property type="entry name" value="Invasin/intimin_cell_adhesion"/>
</dbReference>
<dbReference type="Gene3D" id="2.60.120.260">
    <property type="entry name" value="Galactose-binding domain-like"/>
    <property type="match status" value="2"/>
</dbReference>
<dbReference type="Gene3D" id="1.20.1270.70">
    <property type="entry name" value="Designed single chain three-helix bundle"/>
    <property type="match status" value="2"/>
</dbReference>
<dbReference type="Pfam" id="PF09479">
    <property type="entry name" value="Flg_new"/>
    <property type="match status" value="2"/>
</dbReference>
<dbReference type="GO" id="GO:0005975">
    <property type="term" value="P:carbohydrate metabolic process"/>
    <property type="evidence" value="ECO:0007669"/>
    <property type="project" value="InterPro"/>
</dbReference>
<accession>A0A4U8Q483</accession>
<evidence type="ECO:0000313" key="5">
    <source>
        <dbReference type="EMBL" id="TLC99621.1"/>
    </source>
</evidence>
<dbReference type="Gene3D" id="1.50.10.10">
    <property type="match status" value="1"/>
</dbReference>
<dbReference type="InterPro" id="IPR054363">
    <property type="entry name" value="GH95_cat"/>
</dbReference>
<dbReference type="Pfam" id="PF13306">
    <property type="entry name" value="LRR_5"/>
    <property type="match status" value="1"/>
</dbReference>
<comment type="caution">
    <text evidence="5">The sequence shown here is derived from an EMBL/GenBank/DDBJ whole genome shotgun (WGS) entry which is preliminary data.</text>
</comment>
<name>A0A4U8Q483_9FIRM</name>
<dbReference type="InterPro" id="IPR008928">
    <property type="entry name" value="6-hairpin_glycosidase_sf"/>
</dbReference>
<evidence type="ECO:0000256" key="1">
    <source>
        <dbReference type="ARBA" id="ARBA00023295"/>
    </source>
</evidence>
<evidence type="ECO:0000259" key="4">
    <source>
        <dbReference type="PROSITE" id="PS50022"/>
    </source>
</evidence>
<feature type="signal peptide" evidence="3">
    <location>
        <begin position="1"/>
        <end position="31"/>
    </location>
</feature>
<evidence type="ECO:0000256" key="3">
    <source>
        <dbReference type="SAM" id="SignalP"/>
    </source>
</evidence>
<organism evidence="5 6">
    <name type="scientific">Robinsoniella peoriensis</name>
    <dbReference type="NCBI Taxonomy" id="180332"/>
    <lineage>
        <taxon>Bacteria</taxon>
        <taxon>Bacillati</taxon>
        <taxon>Bacillota</taxon>
        <taxon>Clostridia</taxon>
        <taxon>Lachnospirales</taxon>
        <taxon>Lachnospiraceae</taxon>
        <taxon>Robinsoniella</taxon>
    </lineage>
</organism>